<proteinExistence type="inferred from homology"/>
<dbReference type="EMBL" id="JAAGWZ010000002">
    <property type="protein sequence ID" value="NEM91274.1"/>
    <property type="molecule type" value="Genomic_DNA"/>
</dbReference>
<dbReference type="RefSeq" id="WP_163472949.1">
    <property type="nucleotide sequence ID" value="NZ_JAAGWZ010000002.1"/>
</dbReference>
<dbReference type="InterPro" id="IPR000667">
    <property type="entry name" value="Peptidase_S13"/>
</dbReference>
<dbReference type="GO" id="GO:0006508">
    <property type="term" value="P:proteolysis"/>
    <property type="evidence" value="ECO:0007669"/>
    <property type="project" value="InterPro"/>
</dbReference>
<evidence type="ECO:0000256" key="2">
    <source>
        <dbReference type="ARBA" id="ARBA00022801"/>
    </source>
</evidence>
<protein>
    <submittedName>
        <fullName evidence="5">D-alanyl-D-alanine carboxypeptidase/D-alanyl-D-alanine-endopeptidase</fullName>
        <ecNumber evidence="5">3.4.16.4</ecNumber>
    </submittedName>
</protein>
<sequence length="488" mass="49486">MSDPRDIPTRPFSQVDAHPAAPAGLPSRRSGVSRAALLWIAAAVVFVLLATGAVAFGYANGRQQHSPAPLPTGAAAAKRDQPGDPVSPQPIKTCSISALAASKNLGTFYASVYDATAKAVSWSKNADGAQRPGSIQKVITAAAAIAVLGPDYRITTQVQDGVTPGSIVLVGAGDVTLSRLPAGQQSVYAGAAHMSDLATKAIAAYTSAHPGVPLTQVILDSSYWDPTDNWNSTWPRSAQAGGSMSLITALQVDGDRADPTVQNSPRSSDPVSRAGNAFVAALAMPGVTTTTGTAENGAPVLASVASQPLSTLVKQMLLQNDNTLAEALARIVSVKEDKSGTTASLQDAITTALASYGIDTAGMTVDDGSGLSTNDAVTANYVTELMTLVGAQTSDLNYVYAGLPIAGKSGRLLTRFTGPNAAVVGKLHGTAGGSPTASTLTGYLKAKDGTLVAFTFYAMGSAVTASTATTVDSLAAALYGCGANLTTK</sequence>
<dbReference type="NCBIfam" id="TIGR00666">
    <property type="entry name" value="PBP4"/>
    <property type="match status" value="1"/>
</dbReference>
<organism evidence="5 6">
    <name type="scientific">Galbitalea soli</name>
    <dbReference type="NCBI Taxonomy" id="1268042"/>
    <lineage>
        <taxon>Bacteria</taxon>
        <taxon>Bacillati</taxon>
        <taxon>Actinomycetota</taxon>
        <taxon>Actinomycetes</taxon>
        <taxon>Micrococcales</taxon>
        <taxon>Microbacteriaceae</taxon>
        <taxon>Galbitalea</taxon>
    </lineage>
</organism>
<accession>A0A7C9PMW9</accession>
<dbReference type="PANTHER" id="PTHR30023:SF0">
    <property type="entry name" value="PENICILLIN-SENSITIVE CARBOXYPEPTIDASE A"/>
    <property type="match status" value="1"/>
</dbReference>
<keyword evidence="2 5" id="KW-0378">Hydrolase</keyword>
<feature type="region of interest" description="Disordered" evidence="3">
    <location>
        <begin position="1"/>
        <end position="28"/>
    </location>
</feature>
<gene>
    <name evidence="5" type="primary">dacB</name>
    <name evidence="5" type="ORF">G3T37_07870</name>
</gene>
<comment type="caution">
    <text evidence="5">The sequence shown here is derived from an EMBL/GenBank/DDBJ whole genome shotgun (WGS) entry which is preliminary data.</text>
</comment>
<keyword evidence="5" id="KW-0121">Carboxypeptidase</keyword>
<dbReference type="InterPro" id="IPR012338">
    <property type="entry name" value="Beta-lactam/transpept-like"/>
</dbReference>
<dbReference type="EC" id="3.4.16.4" evidence="5"/>
<dbReference type="SUPFAM" id="SSF56601">
    <property type="entry name" value="beta-lactamase/transpeptidase-like"/>
    <property type="match status" value="1"/>
</dbReference>
<evidence type="ECO:0000313" key="6">
    <source>
        <dbReference type="Proteomes" id="UP000479756"/>
    </source>
</evidence>
<dbReference type="Pfam" id="PF02113">
    <property type="entry name" value="Peptidase_S13"/>
    <property type="match status" value="1"/>
</dbReference>
<evidence type="ECO:0000313" key="5">
    <source>
        <dbReference type="EMBL" id="NEM91274.1"/>
    </source>
</evidence>
<feature type="region of interest" description="Disordered" evidence="3">
    <location>
        <begin position="67"/>
        <end position="90"/>
    </location>
</feature>
<name>A0A7C9PMW9_9MICO</name>
<dbReference type="Proteomes" id="UP000479756">
    <property type="component" value="Unassembled WGS sequence"/>
</dbReference>
<comment type="similarity">
    <text evidence="1">Belongs to the peptidase S13 family.</text>
</comment>
<keyword evidence="4" id="KW-0812">Transmembrane</keyword>
<feature type="transmembrane region" description="Helical" evidence="4">
    <location>
        <begin position="36"/>
        <end position="59"/>
    </location>
</feature>
<evidence type="ECO:0000256" key="1">
    <source>
        <dbReference type="ARBA" id="ARBA00006096"/>
    </source>
</evidence>
<keyword evidence="6" id="KW-1185">Reference proteome</keyword>
<dbReference type="Gene3D" id="3.40.710.10">
    <property type="entry name" value="DD-peptidase/beta-lactamase superfamily"/>
    <property type="match status" value="2"/>
</dbReference>
<dbReference type="PRINTS" id="PR00922">
    <property type="entry name" value="DADACBPTASE3"/>
</dbReference>
<keyword evidence="5" id="KW-0645">Protease</keyword>
<evidence type="ECO:0000256" key="3">
    <source>
        <dbReference type="SAM" id="MobiDB-lite"/>
    </source>
</evidence>
<evidence type="ECO:0000256" key="4">
    <source>
        <dbReference type="SAM" id="Phobius"/>
    </source>
</evidence>
<keyword evidence="4" id="KW-0472">Membrane</keyword>
<reference evidence="5 6" key="1">
    <citation type="journal article" date="2014" name="Int. J. Syst. Evol. Microbiol.">
        <title>Description of Galbitalea soli gen. nov., sp. nov., and Frondihabitans sucicola sp. nov.</title>
        <authorList>
            <person name="Kim S.J."/>
            <person name="Lim J.M."/>
            <person name="Ahn J.H."/>
            <person name="Weon H.Y."/>
            <person name="Hamada M."/>
            <person name="Suzuki K."/>
            <person name="Ahn T.Y."/>
            <person name="Kwon S.W."/>
        </authorList>
    </citation>
    <scope>NUCLEOTIDE SEQUENCE [LARGE SCALE GENOMIC DNA]</scope>
    <source>
        <strain evidence="5 6">NBRC 108727</strain>
    </source>
</reference>
<dbReference type="GO" id="GO:0009002">
    <property type="term" value="F:serine-type D-Ala-D-Ala carboxypeptidase activity"/>
    <property type="evidence" value="ECO:0007669"/>
    <property type="project" value="UniProtKB-EC"/>
</dbReference>
<dbReference type="PANTHER" id="PTHR30023">
    <property type="entry name" value="D-ALANYL-D-ALANINE CARBOXYPEPTIDASE"/>
    <property type="match status" value="1"/>
</dbReference>
<dbReference type="AlphaFoldDB" id="A0A7C9PMW9"/>
<dbReference type="GO" id="GO:0000270">
    <property type="term" value="P:peptidoglycan metabolic process"/>
    <property type="evidence" value="ECO:0007669"/>
    <property type="project" value="TreeGrafter"/>
</dbReference>
<keyword evidence="4" id="KW-1133">Transmembrane helix</keyword>